<feature type="transmembrane region" description="Helical" evidence="2">
    <location>
        <begin position="383"/>
        <end position="403"/>
    </location>
</feature>
<feature type="chain" id="PRO_5005330641" evidence="3">
    <location>
        <begin position="28"/>
        <end position="404"/>
    </location>
</feature>
<protein>
    <submittedName>
        <fullName evidence="5">Sporozoite surface protein P36p</fullName>
    </submittedName>
</protein>
<evidence type="ECO:0000256" key="1">
    <source>
        <dbReference type="SAM" id="MobiDB-lite"/>
    </source>
</evidence>
<organism evidence="4 5">
    <name type="scientific">Strongyloides venezuelensis</name>
    <name type="common">Threadworm</name>
    <dbReference type="NCBI Taxonomy" id="75913"/>
    <lineage>
        <taxon>Eukaryota</taxon>
        <taxon>Metazoa</taxon>
        <taxon>Ecdysozoa</taxon>
        <taxon>Nematoda</taxon>
        <taxon>Chromadorea</taxon>
        <taxon>Rhabditida</taxon>
        <taxon>Tylenchina</taxon>
        <taxon>Panagrolaimomorpha</taxon>
        <taxon>Strongyloidoidea</taxon>
        <taxon>Strongyloididae</taxon>
        <taxon>Strongyloides</taxon>
    </lineage>
</organism>
<feature type="compositionally biased region" description="Polar residues" evidence="1">
    <location>
        <begin position="86"/>
        <end position="109"/>
    </location>
</feature>
<keyword evidence="2" id="KW-1133">Transmembrane helix</keyword>
<sequence>MHISFKKSVVFLGLIYFNAICLQVNYARSPGINSGKDAKVSNGTLFGGDDNIRSKNAGHSKRVRVKRNATGGTGSGGSEGGGGLVVTQTPIINETSTAAPTGTSPGNLSISTTELTDPSTTPTSTTISTTTTTTTKPDIQNTTFGKLVNDGQTIDYDSLKNGIWEIKNTRKMVITCPSKIPSNQGKSEEITLKGKTNMHESWNGLREVVNSESNKNNLEYEIDIGNNATKAIDKDYFSFVGYYKCEYAYNSGPETQFTTQLVTPILRIILGKVNFKVNVDVKLKKKTKIGCPDLNGIGMSEKSQIYFYNAYDNKDEKSVHYVALPNNAIRGYQNSTVLIKKLQPQNLGHYYCLYAAPGKQDFQIIYNVYSSQYNNIKVDVTHFYVISAFTLLSTIIIFVPLFFR</sequence>
<feature type="compositionally biased region" description="Gly residues" evidence="1">
    <location>
        <begin position="71"/>
        <end position="84"/>
    </location>
</feature>
<dbReference type="AlphaFoldDB" id="A0A0K0G0U4"/>
<keyword evidence="4" id="KW-1185">Reference proteome</keyword>
<feature type="compositionally biased region" description="Basic residues" evidence="1">
    <location>
        <begin position="56"/>
        <end position="67"/>
    </location>
</feature>
<evidence type="ECO:0000313" key="5">
    <source>
        <dbReference type="WBParaSite" id="SVE_1833000.1"/>
    </source>
</evidence>
<feature type="signal peptide" evidence="3">
    <location>
        <begin position="1"/>
        <end position="27"/>
    </location>
</feature>
<reference evidence="4" key="1">
    <citation type="submission" date="2014-07" db="EMBL/GenBank/DDBJ databases">
        <authorList>
            <person name="Martin A.A"/>
            <person name="De Silva N."/>
        </authorList>
    </citation>
    <scope>NUCLEOTIDE SEQUENCE</scope>
</reference>
<keyword evidence="2" id="KW-0812">Transmembrane</keyword>
<feature type="compositionally biased region" description="Low complexity" evidence="1">
    <location>
        <begin position="110"/>
        <end position="137"/>
    </location>
</feature>
<dbReference type="WBParaSite" id="SVE_1833000.1">
    <property type="protein sequence ID" value="SVE_1833000.1"/>
    <property type="gene ID" value="SVE_1833000"/>
</dbReference>
<name>A0A0K0G0U4_STRVS</name>
<keyword evidence="2" id="KW-0472">Membrane</keyword>
<dbReference type="STRING" id="75913.A0A0K0G0U4"/>
<feature type="region of interest" description="Disordered" evidence="1">
    <location>
        <begin position="49"/>
        <end position="137"/>
    </location>
</feature>
<evidence type="ECO:0000256" key="2">
    <source>
        <dbReference type="SAM" id="Phobius"/>
    </source>
</evidence>
<proteinExistence type="predicted"/>
<keyword evidence="3" id="KW-0732">Signal</keyword>
<evidence type="ECO:0000313" key="4">
    <source>
        <dbReference type="Proteomes" id="UP000035680"/>
    </source>
</evidence>
<dbReference type="Proteomes" id="UP000035680">
    <property type="component" value="Unassembled WGS sequence"/>
</dbReference>
<reference evidence="5" key="2">
    <citation type="submission" date="2015-08" db="UniProtKB">
        <authorList>
            <consortium name="WormBaseParasite"/>
        </authorList>
    </citation>
    <scope>IDENTIFICATION</scope>
</reference>
<evidence type="ECO:0000256" key="3">
    <source>
        <dbReference type="SAM" id="SignalP"/>
    </source>
</evidence>
<accession>A0A0K0G0U4</accession>